<accession>A0A8J3JYD1</accession>
<gene>
    <name evidence="1" type="ORF">Cch02nite_67800</name>
</gene>
<evidence type="ECO:0000313" key="1">
    <source>
        <dbReference type="EMBL" id="GIF93336.1"/>
    </source>
</evidence>
<dbReference type="AlphaFoldDB" id="A0A8J3JYD1"/>
<reference evidence="1 2" key="1">
    <citation type="submission" date="2021-01" db="EMBL/GenBank/DDBJ databases">
        <title>Whole genome shotgun sequence of Catellatospora chokoriensis NBRC 107358.</title>
        <authorList>
            <person name="Komaki H."/>
            <person name="Tamura T."/>
        </authorList>
    </citation>
    <scope>NUCLEOTIDE SEQUENCE [LARGE SCALE GENOMIC DNA]</scope>
    <source>
        <strain evidence="1 2">NBRC 107358</strain>
    </source>
</reference>
<keyword evidence="2" id="KW-1185">Reference proteome</keyword>
<name>A0A8J3JYD1_9ACTN</name>
<proteinExistence type="predicted"/>
<protein>
    <submittedName>
        <fullName evidence="1">Uncharacterized protein</fullName>
    </submittedName>
</protein>
<sequence length="172" mass="19554">MNRNLIRTLRYAWERPEFRAGLQHLIDLDQVTALLAALSTEDRDHEQDRRAMDLLRSALDSPEIRRAVLLLVESDDIRLQLAAAIAEGLPGRPALAVAIAAALNDPRVRAQLHDALESPQVRDLLLRAAEDGAQHHRWSLARQLLVLLARHRTARRLAWSLHRHGLLRALRE</sequence>
<comment type="caution">
    <text evidence="1">The sequence shown here is derived from an EMBL/GenBank/DDBJ whole genome shotgun (WGS) entry which is preliminary data.</text>
</comment>
<organism evidence="1 2">
    <name type="scientific">Catellatospora chokoriensis</name>
    <dbReference type="NCBI Taxonomy" id="310353"/>
    <lineage>
        <taxon>Bacteria</taxon>
        <taxon>Bacillati</taxon>
        <taxon>Actinomycetota</taxon>
        <taxon>Actinomycetes</taxon>
        <taxon>Micromonosporales</taxon>
        <taxon>Micromonosporaceae</taxon>
        <taxon>Catellatospora</taxon>
    </lineage>
</organism>
<dbReference type="RefSeq" id="WP_191838795.1">
    <property type="nucleotide sequence ID" value="NZ_BAAALB010000008.1"/>
</dbReference>
<dbReference type="Proteomes" id="UP000619293">
    <property type="component" value="Unassembled WGS sequence"/>
</dbReference>
<dbReference type="EMBL" id="BONG01000061">
    <property type="protein sequence ID" value="GIF93336.1"/>
    <property type="molecule type" value="Genomic_DNA"/>
</dbReference>
<evidence type="ECO:0000313" key="2">
    <source>
        <dbReference type="Proteomes" id="UP000619293"/>
    </source>
</evidence>